<dbReference type="InterPro" id="IPR050605">
    <property type="entry name" value="Olfactomedin-like_domain"/>
</dbReference>
<evidence type="ECO:0000313" key="6">
    <source>
        <dbReference type="Proteomes" id="UP000472266"/>
    </source>
</evidence>
<dbReference type="Ensembl" id="ENSSHBT00005001193.1">
    <property type="protein sequence ID" value="ENSSHBP00005000974.1"/>
    <property type="gene ID" value="ENSSHBG00005000893.1"/>
</dbReference>
<dbReference type="PROSITE" id="PS51132">
    <property type="entry name" value="OLF"/>
    <property type="match status" value="1"/>
</dbReference>
<sequence length="395" mass="43710">MTPTHPCAHPRVPPPPYAHLCVPPPIPVSIPVSLIPMSFHPSLCPSLCRPSPSLYPSPCPTSIPMSIPVSIPVSISVSSCPCLCPSLCPSPCPSLCPSLCPSSLCPPACPYTHPCIHPCVHPRVHPYAHPCVPHTFFVCPGTLQRIGAATSSHESAHQAGAWCRDPLQAGERLYVLPWLPYRTDTLTEYASWPDFQSGRHTTTYRLPHRVDGTGFVVYDGAVFYNKERTRNVVKYDLRTRIKSGETVVGAANYHDTSPYRWGGKTDIDLAVDEDGLWVIYATEANGGRLVVSQLNPYTLRFEGTWETGYDKRAASNAFMACGVLYVLRSVYLEDDSERAGNAVVYAFDTRLSRGQALAMPFPNPYQYVASVGYNPRDNQLYVWNNHFLLLWGSQF</sequence>
<keyword evidence="6" id="KW-1185">Reference proteome</keyword>
<dbReference type="InParanoid" id="A0A672TG71"/>
<keyword evidence="3" id="KW-1015">Disulfide bond</keyword>
<dbReference type="Pfam" id="PF02191">
    <property type="entry name" value="OLF"/>
    <property type="match status" value="1"/>
</dbReference>
<dbReference type="SMART" id="SM00284">
    <property type="entry name" value="OLF"/>
    <property type="match status" value="1"/>
</dbReference>
<feature type="domain" description="Olfactomedin-like" evidence="4">
    <location>
        <begin position="138"/>
        <end position="395"/>
    </location>
</feature>
<keyword evidence="2" id="KW-0964">Secreted</keyword>
<dbReference type="PANTHER" id="PTHR23192:SF71">
    <property type="entry name" value="ADHESION G PROTEIN-COUPLED RECEPTOR L1-RELATED"/>
    <property type="match status" value="1"/>
</dbReference>
<dbReference type="AlphaFoldDB" id="A0A672TG71"/>
<evidence type="ECO:0000256" key="2">
    <source>
        <dbReference type="ARBA" id="ARBA00022525"/>
    </source>
</evidence>
<reference evidence="5" key="2">
    <citation type="submission" date="2025-09" db="UniProtKB">
        <authorList>
            <consortium name="Ensembl"/>
        </authorList>
    </citation>
    <scope>IDENTIFICATION</scope>
</reference>
<evidence type="ECO:0000259" key="4">
    <source>
        <dbReference type="PROSITE" id="PS51132"/>
    </source>
</evidence>
<evidence type="ECO:0000313" key="5">
    <source>
        <dbReference type="Ensembl" id="ENSSHBP00005000974.1"/>
    </source>
</evidence>
<reference evidence="5" key="1">
    <citation type="submission" date="2025-08" db="UniProtKB">
        <authorList>
            <consortium name="Ensembl"/>
        </authorList>
    </citation>
    <scope>IDENTIFICATION</scope>
</reference>
<evidence type="ECO:0000256" key="1">
    <source>
        <dbReference type="ARBA" id="ARBA00004613"/>
    </source>
</evidence>
<accession>A0A672TG71</accession>
<dbReference type="SUPFAM" id="SSF101898">
    <property type="entry name" value="NHL repeat"/>
    <property type="match status" value="1"/>
</dbReference>
<dbReference type="GO" id="GO:0007165">
    <property type="term" value="P:signal transduction"/>
    <property type="evidence" value="ECO:0007669"/>
    <property type="project" value="TreeGrafter"/>
</dbReference>
<comment type="subcellular location">
    <subcellularLocation>
        <location evidence="1">Secreted</location>
    </subcellularLocation>
</comment>
<dbReference type="InterPro" id="IPR003112">
    <property type="entry name" value="Olfac-like_dom"/>
</dbReference>
<proteinExistence type="predicted"/>
<protein>
    <recommendedName>
        <fullName evidence="4">Olfactomedin-like domain-containing protein</fullName>
    </recommendedName>
</protein>
<dbReference type="GO" id="GO:0005615">
    <property type="term" value="C:extracellular space"/>
    <property type="evidence" value="ECO:0007669"/>
    <property type="project" value="TreeGrafter"/>
</dbReference>
<dbReference type="Proteomes" id="UP000472266">
    <property type="component" value="Unplaced"/>
</dbReference>
<feature type="disulfide bond" evidence="3">
    <location>
        <begin position="139"/>
        <end position="321"/>
    </location>
</feature>
<dbReference type="PANTHER" id="PTHR23192">
    <property type="entry name" value="OLFACTOMEDIN-RELATED"/>
    <property type="match status" value="1"/>
</dbReference>
<name>A0A672TG71_STRHB</name>
<organism evidence="5 6">
    <name type="scientific">Strigops habroptila</name>
    <name type="common">Kakapo</name>
    <dbReference type="NCBI Taxonomy" id="2489341"/>
    <lineage>
        <taxon>Eukaryota</taxon>
        <taxon>Metazoa</taxon>
        <taxon>Chordata</taxon>
        <taxon>Craniata</taxon>
        <taxon>Vertebrata</taxon>
        <taxon>Euteleostomi</taxon>
        <taxon>Archelosauria</taxon>
        <taxon>Archosauria</taxon>
        <taxon>Dinosauria</taxon>
        <taxon>Saurischia</taxon>
        <taxon>Theropoda</taxon>
        <taxon>Coelurosauria</taxon>
        <taxon>Aves</taxon>
        <taxon>Neognathae</taxon>
        <taxon>Neoaves</taxon>
        <taxon>Telluraves</taxon>
        <taxon>Australaves</taxon>
        <taxon>Psittaciformes</taxon>
        <taxon>Psittacidae</taxon>
        <taxon>Strigops</taxon>
    </lineage>
</organism>
<evidence type="ECO:0000256" key="3">
    <source>
        <dbReference type="PROSITE-ProRule" id="PRU00446"/>
    </source>
</evidence>
<dbReference type="GeneTree" id="ENSGT00940000159684"/>
<dbReference type="OMA" id="PYQYVAS"/>